<dbReference type="Gene3D" id="1.25.40.10">
    <property type="entry name" value="Tetratricopeptide repeat domain"/>
    <property type="match status" value="2"/>
</dbReference>
<gene>
    <name evidence="1" type="ORF">E6K72_12455</name>
</gene>
<evidence type="ECO:0000313" key="2">
    <source>
        <dbReference type="Proteomes" id="UP000317716"/>
    </source>
</evidence>
<feature type="non-terminal residue" evidence="1">
    <location>
        <position position="1"/>
    </location>
</feature>
<dbReference type="InterPro" id="IPR011990">
    <property type="entry name" value="TPR-like_helical_dom_sf"/>
</dbReference>
<accession>A0A538SCX9</accession>
<dbReference type="Proteomes" id="UP000317716">
    <property type="component" value="Unassembled WGS sequence"/>
</dbReference>
<dbReference type="AlphaFoldDB" id="A0A538SCX9"/>
<dbReference type="SUPFAM" id="SSF48452">
    <property type="entry name" value="TPR-like"/>
    <property type="match status" value="1"/>
</dbReference>
<comment type="caution">
    <text evidence="1">The sequence shown here is derived from an EMBL/GenBank/DDBJ whole genome shotgun (WGS) entry which is preliminary data.</text>
</comment>
<organism evidence="1 2">
    <name type="scientific">Eiseniibacteriota bacterium</name>
    <dbReference type="NCBI Taxonomy" id="2212470"/>
    <lineage>
        <taxon>Bacteria</taxon>
        <taxon>Candidatus Eiseniibacteriota</taxon>
    </lineage>
</organism>
<proteinExistence type="predicted"/>
<name>A0A538SCX9_UNCEI</name>
<evidence type="ECO:0000313" key="1">
    <source>
        <dbReference type="EMBL" id="TMQ49219.1"/>
    </source>
</evidence>
<dbReference type="EMBL" id="VBOS01000454">
    <property type="protein sequence ID" value="TMQ49219.1"/>
    <property type="molecule type" value="Genomic_DNA"/>
</dbReference>
<sequence>NQAHAALQNKDLIQAERLVLLALDRDPQFGEALFNRAVIYSGRGELDSAAALYGALIRSHARDTALVAMALYNLGDIDLRSGAPGQAVDHLARSFALDSSRWESYNNLGFALVQARRPADAVALLARGT</sequence>
<protein>
    <submittedName>
        <fullName evidence="1">Tetratricopeptide repeat protein</fullName>
    </submittedName>
</protein>
<dbReference type="Pfam" id="PF13432">
    <property type="entry name" value="TPR_16"/>
    <property type="match status" value="1"/>
</dbReference>
<feature type="non-terminal residue" evidence="1">
    <location>
        <position position="129"/>
    </location>
</feature>
<reference evidence="1 2" key="1">
    <citation type="journal article" date="2019" name="Nat. Microbiol.">
        <title>Mediterranean grassland soil C-N compound turnover is dependent on rainfall and depth, and is mediated by genomically divergent microorganisms.</title>
        <authorList>
            <person name="Diamond S."/>
            <person name="Andeer P.F."/>
            <person name="Li Z."/>
            <person name="Crits-Christoph A."/>
            <person name="Burstein D."/>
            <person name="Anantharaman K."/>
            <person name="Lane K.R."/>
            <person name="Thomas B.C."/>
            <person name="Pan C."/>
            <person name="Northen T.R."/>
            <person name="Banfield J.F."/>
        </authorList>
    </citation>
    <scope>NUCLEOTIDE SEQUENCE [LARGE SCALE GENOMIC DNA]</scope>
    <source>
        <strain evidence="1">WS_2</strain>
    </source>
</reference>